<dbReference type="EMBL" id="JAGEPF010000035">
    <property type="protein sequence ID" value="MBO2464476.1"/>
    <property type="molecule type" value="Genomic_DNA"/>
</dbReference>
<organism evidence="4 5">
    <name type="scientific">Actinomadura violacea</name>
    <dbReference type="NCBI Taxonomy" id="2819934"/>
    <lineage>
        <taxon>Bacteria</taxon>
        <taxon>Bacillati</taxon>
        <taxon>Actinomycetota</taxon>
        <taxon>Actinomycetes</taxon>
        <taxon>Streptosporangiales</taxon>
        <taxon>Thermomonosporaceae</taxon>
        <taxon>Actinomadura</taxon>
    </lineage>
</organism>
<proteinExistence type="predicted"/>
<protein>
    <recommendedName>
        <fullName evidence="3">C2H2-type domain-containing protein</fullName>
    </recommendedName>
</protein>
<feature type="domain" description="C2H2-type" evidence="3">
    <location>
        <begin position="54"/>
        <end position="81"/>
    </location>
</feature>
<keyword evidence="1" id="KW-0175">Coiled coil</keyword>
<evidence type="ECO:0000259" key="3">
    <source>
        <dbReference type="PROSITE" id="PS50157"/>
    </source>
</evidence>
<evidence type="ECO:0000256" key="2">
    <source>
        <dbReference type="SAM" id="MobiDB-lite"/>
    </source>
</evidence>
<accession>A0ABS3S637</accession>
<reference evidence="4 5" key="1">
    <citation type="submission" date="2021-03" db="EMBL/GenBank/DDBJ databases">
        <title>Actinomadura violae sp. nov., isolated from lichen in Thailand.</title>
        <authorList>
            <person name="Kanchanasin P."/>
            <person name="Saeng-In P."/>
            <person name="Phongsopitanun W."/>
            <person name="Yuki M."/>
            <person name="Kudo T."/>
            <person name="Ohkuma M."/>
            <person name="Tanasupawat S."/>
        </authorList>
    </citation>
    <scope>NUCLEOTIDE SEQUENCE [LARGE SCALE GENOMIC DNA]</scope>
    <source>
        <strain evidence="4 5">LCR2-06</strain>
    </source>
</reference>
<dbReference type="Proteomes" id="UP000680206">
    <property type="component" value="Unassembled WGS sequence"/>
</dbReference>
<dbReference type="InterPro" id="IPR013087">
    <property type="entry name" value="Znf_C2H2_type"/>
</dbReference>
<feature type="compositionally biased region" description="Low complexity" evidence="2">
    <location>
        <begin position="108"/>
        <end position="134"/>
    </location>
</feature>
<name>A0ABS3S637_9ACTN</name>
<evidence type="ECO:0000313" key="5">
    <source>
        <dbReference type="Proteomes" id="UP000680206"/>
    </source>
</evidence>
<comment type="caution">
    <text evidence="4">The sequence shown here is derived from an EMBL/GenBank/DDBJ whole genome shotgun (WGS) entry which is preliminary data.</text>
</comment>
<dbReference type="PROSITE" id="PS50157">
    <property type="entry name" value="ZINC_FINGER_C2H2_2"/>
    <property type="match status" value="1"/>
</dbReference>
<feature type="coiled-coil region" evidence="1">
    <location>
        <begin position="166"/>
        <end position="224"/>
    </location>
</feature>
<feature type="region of interest" description="Disordered" evidence="2">
    <location>
        <begin position="75"/>
        <end position="142"/>
    </location>
</feature>
<keyword evidence="5" id="KW-1185">Reference proteome</keyword>
<evidence type="ECO:0000256" key="1">
    <source>
        <dbReference type="SAM" id="Coils"/>
    </source>
</evidence>
<gene>
    <name evidence="4" type="ORF">J4709_43585</name>
</gene>
<dbReference type="RefSeq" id="WP_208250976.1">
    <property type="nucleotide sequence ID" value="NZ_JAGEPF010000035.1"/>
</dbReference>
<sequence length="226" mass="24219">MTSTTTAPAAASETIDGLAVVADEAALSPLSKPGKPIIFHRIRELLLEDGTVRYRCIECAETSRQLGKIRYHLRTHLRPDTARPSRKTKPRTGRAATDQVGATRTRHTSATAAASAVTAPQAAPASAPSAAHTPETGGSTTASRATVLPDLTLAELANRLYELAELDKVRTENDELRRECAELRAGHDELLAATRGLADLRRRAETAEQRLATIQQLLREADGTGA</sequence>
<evidence type="ECO:0000313" key="4">
    <source>
        <dbReference type="EMBL" id="MBO2464476.1"/>
    </source>
</evidence>